<name>A0A0F9VZV6_9ZZZZ</name>
<accession>A0A0F9VZV6</accession>
<gene>
    <name evidence="1" type="ORF">LCGC14_0422280</name>
</gene>
<dbReference type="AlphaFoldDB" id="A0A0F9VZV6"/>
<proteinExistence type="predicted"/>
<evidence type="ECO:0000313" key="1">
    <source>
        <dbReference type="EMBL" id="KKN71318.1"/>
    </source>
</evidence>
<organism evidence="1">
    <name type="scientific">marine sediment metagenome</name>
    <dbReference type="NCBI Taxonomy" id="412755"/>
    <lineage>
        <taxon>unclassified sequences</taxon>
        <taxon>metagenomes</taxon>
        <taxon>ecological metagenomes</taxon>
    </lineage>
</organism>
<dbReference type="EMBL" id="LAZR01000386">
    <property type="protein sequence ID" value="KKN71318.1"/>
    <property type="molecule type" value="Genomic_DNA"/>
</dbReference>
<sequence length="74" mass="8529">MTTREERITRAAKALAYTYADTGKAIECKVCNSWIYTHKRGASAEYDALAVHLENDHPELHKELEKDFYRLNLG</sequence>
<protein>
    <submittedName>
        <fullName evidence="1">Uncharacterized protein</fullName>
    </submittedName>
</protein>
<comment type="caution">
    <text evidence="1">The sequence shown here is derived from an EMBL/GenBank/DDBJ whole genome shotgun (WGS) entry which is preliminary data.</text>
</comment>
<reference evidence="1" key="1">
    <citation type="journal article" date="2015" name="Nature">
        <title>Complex archaea that bridge the gap between prokaryotes and eukaryotes.</title>
        <authorList>
            <person name="Spang A."/>
            <person name="Saw J.H."/>
            <person name="Jorgensen S.L."/>
            <person name="Zaremba-Niedzwiedzka K."/>
            <person name="Martijn J."/>
            <person name="Lind A.E."/>
            <person name="van Eijk R."/>
            <person name="Schleper C."/>
            <person name="Guy L."/>
            <person name="Ettema T.J."/>
        </authorList>
    </citation>
    <scope>NUCLEOTIDE SEQUENCE</scope>
</reference>